<proteinExistence type="predicted"/>
<dbReference type="OrthoDB" id="6508866at2759"/>
<accession>A0A8X6IZB1</accession>
<gene>
    <name evidence="1" type="primary">TY3B-I_1235</name>
    <name evidence="1" type="ORF">NPIL_307241</name>
</gene>
<keyword evidence="2" id="KW-1185">Reference proteome</keyword>
<evidence type="ECO:0000313" key="1">
    <source>
        <dbReference type="EMBL" id="GFS67363.1"/>
    </source>
</evidence>
<dbReference type="AlphaFoldDB" id="A0A8X6IZB1"/>
<evidence type="ECO:0000313" key="2">
    <source>
        <dbReference type="Proteomes" id="UP000887013"/>
    </source>
</evidence>
<reference evidence="1" key="1">
    <citation type="submission" date="2020-08" db="EMBL/GenBank/DDBJ databases">
        <title>Multicomponent nature underlies the extraordinary mechanical properties of spider dragline silk.</title>
        <authorList>
            <person name="Kono N."/>
            <person name="Nakamura H."/>
            <person name="Mori M."/>
            <person name="Yoshida Y."/>
            <person name="Ohtoshi R."/>
            <person name="Malay A.D."/>
            <person name="Moran D.A.P."/>
            <person name="Tomita M."/>
            <person name="Numata K."/>
            <person name="Arakawa K."/>
        </authorList>
    </citation>
    <scope>NUCLEOTIDE SEQUENCE</scope>
</reference>
<name>A0A8X6IZB1_NEPPI</name>
<organism evidence="1 2">
    <name type="scientific">Nephila pilipes</name>
    <name type="common">Giant wood spider</name>
    <name type="synonym">Nephila maculata</name>
    <dbReference type="NCBI Taxonomy" id="299642"/>
    <lineage>
        <taxon>Eukaryota</taxon>
        <taxon>Metazoa</taxon>
        <taxon>Ecdysozoa</taxon>
        <taxon>Arthropoda</taxon>
        <taxon>Chelicerata</taxon>
        <taxon>Arachnida</taxon>
        <taxon>Araneae</taxon>
        <taxon>Araneomorphae</taxon>
        <taxon>Entelegynae</taxon>
        <taxon>Araneoidea</taxon>
        <taxon>Nephilidae</taxon>
        <taxon>Nephila</taxon>
    </lineage>
</organism>
<comment type="caution">
    <text evidence="1">The sequence shown here is derived from an EMBL/GenBank/DDBJ whole genome shotgun (WGS) entry which is preliminary data.</text>
</comment>
<protein>
    <submittedName>
        <fullName evidence="1">Transposon Ty3-I Gag-Pol polyprotein</fullName>
    </submittedName>
</protein>
<dbReference type="Proteomes" id="UP000887013">
    <property type="component" value="Unassembled WGS sequence"/>
</dbReference>
<dbReference type="EMBL" id="BMAW01094788">
    <property type="protein sequence ID" value="GFS67363.1"/>
    <property type="molecule type" value="Genomic_DNA"/>
</dbReference>
<sequence>MSPVTHLKTLASTCESAEQENGLIQDHIVLGIKDSGLQKRLLRENNLGLEKAIEIITAAEVSRERTRNMKYETATVSLVKKKKTRINRKSRHSMNVKSVDENTSTESVQYPEKFIPNVTRKIILLLNVSRVQRTFMK</sequence>